<dbReference type="AlphaFoldDB" id="A0A9D5APE2"/>
<sequence>MGNCCKAASSMEWGGEDWESLKVFDEASHLDHRQKKENDMLEKLRDSCDVNGRVTLKISKSELAELLGAIQQNNNNNHQQAQHHIKNMTKKKKELGSAEQVLYRLIKAKDQEIVNKNHCNTQWKPMLESISES</sequence>
<dbReference type="OrthoDB" id="1435883at2759"/>
<dbReference type="EMBL" id="JAMSHJ010000004">
    <property type="protein sequence ID" value="KAI5414606.1"/>
    <property type="molecule type" value="Genomic_DNA"/>
</dbReference>
<dbReference type="Proteomes" id="UP001058974">
    <property type="component" value="Chromosome 4"/>
</dbReference>
<evidence type="ECO:0000313" key="2">
    <source>
        <dbReference type="Proteomes" id="UP001058974"/>
    </source>
</evidence>
<dbReference type="Gramene" id="Psat4g007000.1">
    <property type="protein sequence ID" value="Psat4g007000.1.cds1"/>
    <property type="gene ID" value="Psat4g007000"/>
</dbReference>
<organism evidence="1 2">
    <name type="scientific">Pisum sativum</name>
    <name type="common">Garden pea</name>
    <name type="synonym">Lathyrus oleraceus</name>
    <dbReference type="NCBI Taxonomy" id="3888"/>
    <lineage>
        <taxon>Eukaryota</taxon>
        <taxon>Viridiplantae</taxon>
        <taxon>Streptophyta</taxon>
        <taxon>Embryophyta</taxon>
        <taxon>Tracheophyta</taxon>
        <taxon>Spermatophyta</taxon>
        <taxon>Magnoliopsida</taxon>
        <taxon>eudicotyledons</taxon>
        <taxon>Gunneridae</taxon>
        <taxon>Pentapetalae</taxon>
        <taxon>rosids</taxon>
        <taxon>fabids</taxon>
        <taxon>Fabales</taxon>
        <taxon>Fabaceae</taxon>
        <taxon>Papilionoideae</taxon>
        <taxon>50 kb inversion clade</taxon>
        <taxon>NPAAA clade</taxon>
        <taxon>Hologalegina</taxon>
        <taxon>IRL clade</taxon>
        <taxon>Fabeae</taxon>
        <taxon>Lathyrus</taxon>
    </lineage>
</organism>
<gene>
    <name evidence="1" type="ORF">KIW84_040188</name>
</gene>
<keyword evidence="2" id="KW-1185">Reference proteome</keyword>
<proteinExistence type="predicted"/>
<dbReference type="Gramene" id="Psat04G0018800-T1">
    <property type="protein sequence ID" value="KAI5414606.1"/>
    <property type="gene ID" value="KIW84_040188"/>
</dbReference>
<protein>
    <submittedName>
        <fullName evidence="1">Uncharacterized protein</fullName>
    </submittedName>
</protein>
<comment type="caution">
    <text evidence="1">The sequence shown here is derived from an EMBL/GenBank/DDBJ whole genome shotgun (WGS) entry which is preliminary data.</text>
</comment>
<dbReference type="PANTHER" id="PTHR33647:SF10">
    <property type="entry name" value="DUF4228 DOMAIN-CONTAINING PROTEIN"/>
    <property type="match status" value="1"/>
</dbReference>
<dbReference type="PANTHER" id="PTHR33647">
    <property type="entry name" value="OS01G0793900 PROTEIN"/>
    <property type="match status" value="1"/>
</dbReference>
<accession>A0A9D5APE2</accession>
<name>A0A9D5APE2_PEA</name>
<evidence type="ECO:0000313" key="1">
    <source>
        <dbReference type="EMBL" id="KAI5414606.1"/>
    </source>
</evidence>
<reference evidence="1 2" key="1">
    <citation type="journal article" date="2022" name="Nat. Genet.">
        <title>Improved pea reference genome and pan-genome highlight genomic features and evolutionary characteristics.</title>
        <authorList>
            <person name="Yang T."/>
            <person name="Liu R."/>
            <person name="Luo Y."/>
            <person name="Hu S."/>
            <person name="Wang D."/>
            <person name="Wang C."/>
            <person name="Pandey M.K."/>
            <person name="Ge S."/>
            <person name="Xu Q."/>
            <person name="Li N."/>
            <person name="Li G."/>
            <person name="Huang Y."/>
            <person name="Saxena R.K."/>
            <person name="Ji Y."/>
            <person name="Li M."/>
            <person name="Yan X."/>
            <person name="He Y."/>
            <person name="Liu Y."/>
            <person name="Wang X."/>
            <person name="Xiang C."/>
            <person name="Varshney R.K."/>
            <person name="Ding H."/>
            <person name="Gao S."/>
            <person name="Zong X."/>
        </authorList>
    </citation>
    <scope>NUCLEOTIDE SEQUENCE [LARGE SCALE GENOMIC DNA]</scope>
    <source>
        <strain evidence="1 2">cv. Zhongwan 6</strain>
    </source>
</reference>